<sequence>MRSVRRASCTTYGLLNIRPPDAVHHNSSVSPLVKHIRSARPDVRGEPPSLASLLACMWPPGRNAQEFATERQWFACSFAGESYAMHCTVAPSAELYNYN</sequence>
<gene>
    <name evidence="1" type="ORF">PYCCODRAFT_809269</name>
</gene>
<name>A0A1Y2IEM7_TRAC3</name>
<reference evidence="1 2" key="1">
    <citation type="journal article" date="2015" name="Biotechnol. Biofuels">
        <title>Enhanced degradation of softwood versus hardwood by the white-rot fungus Pycnoporus coccineus.</title>
        <authorList>
            <person name="Couturier M."/>
            <person name="Navarro D."/>
            <person name="Chevret D."/>
            <person name="Henrissat B."/>
            <person name="Piumi F."/>
            <person name="Ruiz-Duenas F.J."/>
            <person name="Martinez A.T."/>
            <person name="Grigoriev I.V."/>
            <person name="Riley R."/>
            <person name="Lipzen A."/>
            <person name="Berrin J.G."/>
            <person name="Master E.R."/>
            <person name="Rosso M.N."/>
        </authorList>
    </citation>
    <scope>NUCLEOTIDE SEQUENCE [LARGE SCALE GENOMIC DNA]</scope>
    <source>
        <strain evidence="1 2">BRFM310</strain>
    </source>
</reference>
<accession>A0A1Y2IEM7</accession>
<evidence type="ECO:0000313" key="1">
    <source>
        <dbReference type="EMBL" id="OSC99548.1"/>
    </source>
</evidence>
<dbReference type="Proteomes" id="UP000193067">
    <property type="component" value="Unassembled WGS sequence"/>
</dbReference>
<dbReference type="AlphaFoldDB" id="A0A1Y2IEM7"/>
<organism evidence="1 2">
    <name type="scientific">Trametes coccinea (strain BRFM310)</name>
    <name type="common">Pycnoporus coccineus</name>
    <dbReference type="NCBI Taxonomy" id="1353009"/>
    <lineage>
        <taxon>Eukaryota</taxon>
        <taxon>Fungi</taxon>
        <taxon>Dikarya</taxon>
        <taxon>Basidiomycota</taxon>
        <taxon>Agaricomycotina</taxon>
        <taxon>Agaricomycetes</taxon>
        <taxon>Polyporales</taxon>
        <taxon>Polyporaceae</taxon>
        <taxon>Trametes</taxon>
    </lineage>
</organism>
<evidence type="ECO:0000313" key="2">
    <source>
        <dbReference type="Proteomes" id="UP000193067"/>
    </source>
</evidence>
<protein>
    <submittedName>
        <fullName evidence="1">Uncharacterized protein</fullName>
    </submittedName>
</protein>
<keyword evidence="2" id="KW-1185">Reference proteome</keyword>
<proteinExistence type="predicted"/>
<dbReference type="EMBL" id="KZ084126">
    <property type="protein sequence ID" value="OSC99548.1"/>
    <property type="molecule type" value="Genomic_DNA"/>
</dbReference>